<name>A0A6C1KH16_XANAU</name>
<gene>
    <name evidence="9" type="primary">fabD</name>
    <name evidence="9" type="ORF">FBQ73_12260</name>
</gene>
<dbReference type="PIRSF" id="PIRSF000446">
    <property type="entry name" value="Mct"/>
    <property type="match status" value="1"/>
</dbReference>
<dbReference type="InterPro" id="IPR001227">
    <property type="entry name" value="Ac_transferase_dom_sf"/>
</dbReference>
<dbReference type="PANTHER" id="PTHR42681:SF1">
    <property type="entry name" value="MALONYL-COA-ACYL CARRIER PROTEIN TRANSACYLASE, MITOCHONDRIAL"/>
    <property type="match status" value="1"/>
</dbReference>
<evidence type="ECO:0000256" key="5">
    <source>
        <dbReference type="ARBA" id="ARBA00048462"/>
    </source>
</evidence>
<dbReference type="EMBL" id="VAUP01000028">
    <property type="protein sequence ID" value="TLX42424.1"/>
    <property type="molecule type" value="Genomic_DNA"/>
</dbReference>
<dbReference type="RefSeq" id="WP_138399791.1">
    <property type="nucleotide sequence ID" value="NZ_JBAFVI010000008.1"/>
</dbReference>
<dbReference type="Gene3D" id="3.30.70.250">
    <property type="entry name" value="Malonyl-CoA ACP transacylase, ACP-binding"/>
    <property type="match status" value="1"/>
</dbReference>
<comment type="caution">
    <text evidence="9">The sequence shown here is derived from an EMBL/GenBank/DDBJ whole genome shotgun (WGS) entry which is preliminary data.</text>
</comment>
<dbReference type="InterPro" id="IPR014043">
    <property type="entry name" value="Acyl_transferase_dom"/>
</dbReference>
<dbReference type="Proteomes" id="UP000305131">
    <property type="component" value="Unassembled WGS sequence"/>
</dbReference>
<protein>
    <recommendedName>
        <fullName evidence="2 6">Malonyl CoA-acyl carrier protein transacylase</fullName>
        <ecNumber evidence="1 6">2.3.1.39</ecNumber>
    </recommendedName>
</protein>
<evidence type="ECO:0000313" key="9">
    <source>
        <dbReference type="EMBL" id="TLX42424.1"/>
    </source>
</evidence>
<accession>A0A6C1KH16</accession>
<dbReference type="GeneID" id="95774228"/>
<comment type="similarity">
    <text evidence="6">Belongs to the fabD family.</text>
</comment>
<evidence type="ECO:0000256" key="4">
    <source>
        <dbReference type="ARBA" id="ARBA00023315"/>
    </source>
</evidence>
<dbReference type="FunFam" id="3.30.70.250:FF:000001">
    <property type="entry name" value="Malonyl CoA-acyl carrier protein transacylase"/>
    <property type="match status" value="1"/>
</dbReference>
<dbReference type="SUPFAM" id="SSF55048">
    <property type="entry name" value="Probable ACP-binding domain of malonyl-CoA ACP transacylase"/>
    <property type="match status" value="1"/>
</dbReference>
<dbReference type="OrthoDB" id="9808564at2"/>
<dbReference type="GO" id="GO:0005829">
    <property type="term" value="C:cytosol"/>
    <property type="evidence" value="ECO:0007669"/>
    <property type="project" value="TreeGrafter"/>
</dbReference>
<dbReference type="NCBIfam" id="TIGR00128">
    <property type="entry name" value="fabD"/>
    <property type="match status" value="1"/>
</dbReference>
<evidence type="ECO:0000256" key="7">
    <source>
        <dbReference type="PIRSR" id="PIRSR000446-1"/>
    </source>
</evidence>
<dbReference type="InterPro" id="IPR016036">
    <property type="entry name" value="Malonyl_transacylase_ACP-bd"/>
</dbReference>
<reference evidence="9 10" key="1">
    <citation type="submission" date="2019-05" db="EMBL/GenBank/DDBJ databases">
        <authorList>
            <person name="Zhou X."/>
        </authorList>
    </citation>
    <scope>NUCLEOTIDE SEQUENCE [LARGE SCALE GENOMIC DNA]</scope>
    <source>
        <strain evidence="9 10">DSM 432</strain>
    </source>
</reference>
<dbReference type="PANTHER" id="PTHR42681">
    <property type="entry name" value="MALONYL-COA-ACYL CARRIER PROTEIN TRANSACYLASE, MITOCHONDRIAL"/>
    <property type="match status" value="1"/>
</dbReference>
<dbReference type="Pfam" id="PF00698">
    <property type="entry name" value="Acyl_transf_1"/>
    <property type="match status" value="1"/>
</dbReference>
<dbReference type="InterPro" id="IPR004410">
    <property type="entry name" value="Malonyl_CoA-ACP_transAc_FabD"/>
</dbReference>
<dbReference type="SMART" id="SM00827">
    <property type="entry name" value="PKS_AT"/>
    <property type="match status" value="1"/>
</dbReference>
<dbReference type="AlphaFoldDB" id="A0A6C1KH16"/>
<feature type="active site" evidence="7">
    <location>
        <position position="103"/>
    </location>
</feature>
<dbReference type="GO" id="GO:0004314">
    <property type="term" value="F:[acyl-carrier-protein] S-malonyltransferase activity"/>
    <property type="evidence" value="ECO:0007669"/>
    <property type="project" value="UniProtKB-EC"/>
</dbReference>
<dbReference type="SUPFAM" id="SSF52151">
    <property type="entry name" value="FabD/lysophospholipase-like"/>
    <property type="match status" value="1"/>
</dbReference>
<evidence type="ECO:0000256" key="6">
    <source>
        <dbReference type="PIRNR" id="PIRNR000446"/>
    </source>
</evidence>
<dbReference type="Gene3D" id="3.40.366.10">
    <property type="entry name" value="Malonyl-Coenzyme A Acyl Carrier Protein, domain 2"/>
    <property type="match status" value="1"/>
</dbReference>
<proteinExistence type="inferred from homology"/>
<keyword evidence="3 6" id="KW-0808">Transferase</keyword>
<dbReference type="InterPro" id="IPR016035">
    <property type="entry name" value="Acyl_Trfase/lysoPLipase"/>
</dbReference>
<evidence type="ECO:0000256" key="1">
    <source>
        <dbReference type="ARBA" id="ARBA00013258"/>
    </source>
</evidence>
<evidence type="ECO:0000259" key="8">
    <source>
        <dbReference type="SMART" id="SM00827"/>
    </source>
</evidence>
<dbReference type="InterPro" id="IPR050858">
    <property type="entry name" value="Mal-CoA-ACP_Trans/PKS_FabD"/>
</dbReference>
<evidence type="ECO:0000256" key="2">
    <source>
        <dbReference type="ARBA" id="ARBA00018953"/>
    </source>
</evidence>
<feature type="domain" description="Malonyl-CoA:ACP transacylase (MAT)" evidence="8">
    <location>
        <begin position="14"/>
        <end position="322"/>
    </location>
</feature>
<dbReference type="GO" id="GO:0006633">
    <property type="term" value="P:fatty acid biosynthetic process"/>
    <property type="evidence" value="ECO:0007669"/>
    <property type="project" value="TreeGrafter"/>
</dbReference>
<organism evidence="9 10">
    <name type="scientific">Xanthobacter autotrophicus</name>
    <dbReference type="NCBI Taxonomy" id="280"/>
    <lineage>
        <taxon>Bacteria</taxon>
        <taxon>Pseudomonadati</taxon>
        <taxon>Pseudomonadota</taxon>
        <taxon>Alphaproteobacteria</taxon>
        <taxon>Hyphomicrobiales</taxon>
        <taxon>Xanthobacteraceae</taxon>
        <taxon>Xanthobacter</taxon>
    </lineage>
</organism>
<keyword evidence="4 6" id="KW-0012">Acyltransferase</keyword>
<dbReference type="EC" id="2.3.1.39" evidence="1 6"/>
<evidence type="ECO:0000313" key="10">
    <source>
        <dbReference type="Proteomes" id="UP000305131"/>
    </source>
</evidence>
<feature type="active site" evidence="7">
    <location>
        <position position="212"/>
    </location>
</feature>
<comment type="catalytic activity">
    <reaction evidence="5 6">
        <text>holo-[ACP] + malonyl-CoA = malonyl-[ACP] + CoA</text>
        <dbReference type="Rhea" id="RHEA:41792"/>
        <dbReference type="Rhea" id="RHEA-COMP:9623"/>
        <dbReference type="Rhea" id="RHEA-COMP:9685"/>
        <dbReference type="ChEBI" id="CHEBI:57287"/>
        <dbReference type="ChEBI" id="CHEBI:57384"/>
        <dbReference type="ChEBI" id="CHEBI:64479"/>
        <dbReference type="ChEBI" id="CHEBI:78449"/>
        <dbReference type="EC" id="2.3.1.39"/>
    </reaction>
</comment>
<sequence>MSDGPRTGSQTAFIFPGQGSQAVGMGKALADNFPAAKAVFDEVDAALNESLTQVMWDGPIDALTLTANAQPALMAVSLAALRVLETEAGLDLAREAAFVAGHSLGEYSALAAAGALTITEAARLLRIRGRAMQEAVPVGEGAMAALLGLDYDQAVAVAAEAAGDDVCEAANDNAPGQVVVSGTKAAVERAIVIAKEKGAMKALLLPVSAPFHCRLMGPAAEAMEVALSGSTVMTPRVPLVANVRASPVTDPAEIVRLLVEQVTGTVRWRESVIYMAGAGVTRMVEIGAGKVLCGLVKRIDKSVSTSAVGTAEDVAAFIAARNAAASAA</sequence>
<evidence type="ECO:0000256" key="3">
    <source>
        <dbReference type="ARBA" id="ARBA00022679"/>
    </source>
</evidence>
<dbReference type="InterPro" id="IPR024925">
    <property type="entry name" value="Malonyl_CoA-ACP_transAc"/>
</dbReference>